<keyword evidence="6" id="KW-1185">Reference proteome</keyword>
<proteinExistence type="predicted"/>
<keyword evidence="1" id="KW-1015">Disulfide bond</keyword>
<protein>
    <recommendedName>
        <fullName evidence="4">ZP domain-containing protein</fullName>
    </recommendedName>
</protein>
<dbReference type="Gene3D" id="2.60.40.4100">
    <property type="entry name" value="Zona pellucida, ZP-C domain"/>
    <property type="match status" value="1"/>
</dbReference>
<keyword evidence="3" id="KW-0732">Signal</keyword>
<gene>
    <name evidence="5" type="ORF">DGAL_LOCUS12652</name>
</gene>
<dbReference type="OrthoDB" id="6357464at2759"/>
<sequence>MRSFVLTLCIFGHVLASQINITCLTDLINADKVKHNEKIQTIAVQHKITNIPDSSIRILRELLAIAGADGDQHDQEPAPSSSSVFISNPPNNSVQELGSLHLPFTTVLPTTFHPATKSPTATSSSPKIVLMEENLPGTIPAVITQVGTTSIPLARAIHSHRSSLSYQPSRTAEPVTVDPVDTDKSLMPQSSTVQMAQIISLDVDCAKESMVVKIKFDRPFNGLIYSKGFHSNLDCHHVRYGTNRDSYEFTIRLDSCGSHWVDALTSGKKAYLENVIIIQNQQGIQEIRDISRSICCFWEGLLNKTVAYAFNIDMLDTKNVSFSGGSARASMDVQVGKGPNAPSVNGLVKIGDILTMVVAIEGDPGFDFRVQECIAHDGNRDIAVTLSDKNGCVVMNKLMGPWQKTTQTERSGVSLISFAFFQAFKFPDQMEVFLECNVELCKNGCDVCPEEANLFDISKRKRRSTNNSTSEMPDVRLRRSLRVISSDDIAFQPDSHSVVTLTSGNKTTEEEEICMPLTNFIGGLVVILIVLVVSCIMTALLCVKIRSITIGTENIFPLSSTFHSFSSSAFKP</sequence>
<dbReference type="InterPro" id="IPR055355">
    <property type="entry name" value="ZP-C"/>
</dbReference>
<evidence type="ECO:0000313" key="6">
    <source>
        <dbReference type="Proteomes" id="UP000789390"/>
    </source>
</evidence>
<evidence type="ECO:0000256" key="1">
    <source>
        <dbReference type="ARBA" id="ARBA00023157"/>
    </source>
</evidence>
<dbReference type="EMBL" id="CAKKLH010000291">
    <property type="protein sequence ID" value="CAH0109188.1"/>
    <property type="molecule type" value="Genomic_DNA"/>
</dbReference>
<dbReference type="PROSITE" id="PS51034">
    <property type="entry name" value="ZP_2"/>
    <property type="match status" value="1"/>
</dbReference>
<evidence type="ECO:0000259" key="4">
    <source>
        <dbReference type="PROSITE" id="PS51034"/>
    </source>
</evidence>
<dbReference type="Proteomes" id="UP000789390">
    <property type="component" value="Unassembled WGS sequence"/>
</dbReference>
<feature type="transmembrane region" description="Helical" evidence="2">
    <location>
        <begin position="520"/>
        <end position="543"/>
    </location>
</feature>
<dbReference type="Pfam" id="PF00100">
    <property type="entry name" value="Zona_pellucida"/>
    <property type="match status" value="1"/>
</dbReference>
<reference evidence="5" key="1">
    <citation type="submission" date="2021-11" db="EMBL/GenBank/DDBJ databases">
        <authorList>
            <person name="Schell T."/>
        </authorList>
    </citation>
    <scope>NUCLEOTIDE SEQUENCE</scope>
    <source>
        <strain evidence="5">M5</strain>
    </source>
</reference>
<evidence type="ECO:0000313" key="5">
    <source>
        <dbReference type="EMBL" id="CAH0109188.1"/>
    </source>
</evidence>
<dbReference type="SMART" id="SM00241">
    <property type="entry name" value="ZP"/>
    <property type="match status" value="1"/>
</dbReference>
<comment type="caution">
    <text evidence="5">The sequence shown here is derived from an EMBL/GenBank/DDBJ whole genome shotgun (WGS) entry which is preliminary data.</text>
</comment>
<keyword evidence="2" id="KW-0812">Transmembrane</keyword>
<evidence type="ECO:0000256" key="3">
    <source>
        <dbReference type="SAM" id="SignalP"/>
    </source>
</evidence>
<keyword evidence="2" id="KW-1133">Transmembrane helix</keyword>
<dbReference type="InterPro" id="IPR042235">
    <property type="entry name" value="ZP-C_dom"/>
</dbReference>
<organism evidence="5 6">
    <name type="scientific">Daphnia galeata</name>
    <dbReference type="NCBI Taxonomy" id="27404"/>
    <lineage>
        <taxon>Eukaryota</taxon>
        <taxon>Metazoa</taxon>
        <taxon>Ecdysozoa</taxon>
        <taxon>Arthropoda</taxon>
        <taxon>Crustacea</taxon>
        <taxon>Branchiopoda</taxon>
        <taxon>Diplostraca</taxon>
        <taxon>Cladocera</taxon>
        <taxon>Anomopoda</taxon>
        <taxon>Daphniidae</taxon>
        <taxon>Daphnia</taxon>
    </lineage>
</organism>
<dbReference type="InterPro" id="IPR001507">
    <property type="entry name" value="ZP_dom"/>
</dbReference>
<dbReference type="PANTHER" id="PTHR46560:SF4">
    <property type="entry name" value="DUSKY"/>
    <property type="match status" value="1"/>
</dbReference>
<dbReference type="InterPro" id="IPR056953">
    <property type="entry name" value="CUT_N"/>
</dbReference>
<dbReference type="PANTHER" id="PTHR46560">
    <property type="entry name" value="CYPHER, ISOFORM B"/>
    <property type="match status" value="1"/>
</dbReference>
<name>A0A8J2RR95_9CRUS</name>
<feature type="signal peptide" evidence="3">
    <location>
        <begin position="1"/>
        <end position="16"/>
    </location>
</feature>
<dbReference type="Pfam" id="PF25057">
    <property type="entry name" value="CUT_N"/>
    <property type="match status" value="1"/>
</dbReference>
<feature type="domain" description="ZP" evidence="4">
    <location>
        <begin position="204"/>
        <end position="455"/>
    </location>
</feature>
<dbReference type="AlphaFoldDB" id="A0A8J2RR95"/>
<keyword evidence="2" id="KW-0472">Membrane</keyword>
<evidence type="ECO:0000256" key="2">
    <source>
        <dbReference type="SAM" id="Phobius"/>
    </source>
</evidence>
<feature type="chain" id="PRO_5035222935" description="ZP domain-containing protein" evidence="3">
    <location>
        <begin position="17"/>
        <end position="572"/>
    </location>
</feature>
<accession>A0A8J2RR95</accession>